<name>A0A4V3WNH9_CAMSN</name>
<dbReference type="Proteomes" id="UP000306102">
    <property type="component" value="Unassembled WGS sequence"/>
</dbReference>
<dbReference type="Gene3D" id="2.60.120.330">
    <property type="entry name" value="B-lactam Antibiotic, Isopenicillin N Synthase, Chain"/>
    <property type="match status" value="1"/>
</dbReference>
<accession>A0A4V3WNH9</accession>
<keyword evidence="2" id="KW-1185">Reference proteome</keyword>
<reference evidence="1 2" key="1">
    <citation type="journal article" date="2018" name="Proc. Natl. Acad. Sci. U.S.A.">
        <title>Draft genome sequence of Camellia sinensis var. sinensis provides insights into the evolution of the tea genome and tea quality.</title>
        <authorList>
            <person name="Wei C."/>
            <person name="Yang H."/>
            <person name="Wang S."/>
            <person name="Zhao J."/>
            <person name="Liu C."/>
            <person name="Gao L."/>
            <person name="Xia E."/>
            <person name="Lu Y."/>
            <person name="Tai Y."/>
            <person name="She G."/>
            <person name="Sun J."/>
            <person name="Cao H."/>
            <person name="Tong W."/>
            <person name="Gao Q."/>
            <person name="Li Y."/>
            <person name="Deng W."/>
            <person name="Jiang X."/>
            <person name="Wang W."/>
            <person name="Chen Q."/>
            <person name="Zhang S."/>
            <person name="Li H."/>
            <person name="Wu J."/>
            <person name="Wang P."/>
            <person name="Li P."/>
            <person name="Shi C."/>
            <person name="Zheng F."/>
            <person name="Jian J."/>
            <person name="Huang B."/>
            <person name="Shan D."/>
            <person name="Shi M."/>
            <person name="Fang C."/>
            <person name="Yue Y."/>
            <person name="Li F."/>
            <person name="Li D."/>
            <person name="Wei S."/>
            <person name="Han B."/>
            <person name="Jiang C."/>
            <person name="Yin Y."/>
            <person name="Xia T."/>
            <person name="Zhang Z."/>
            <person name="Bennetzen J.L."/>
            <person name="Zhao S."/>
            <person name="Wan X."/>
        </authorList>
    </citation>
    <scope>NUCLEOTIDE SEQUENCE [LARGE SCALE GENOMIC DNA]</scope>
    <source>
        <strain evidence="2">cv. Shuchazao</strain>
        <tissue evidence="1">Leaf</tissue>
    </source>
</reference>
<comment type="caution">
    <text evidence="1">The sequence shown here is derived from an EMBL/GenBank/DDBJ whole genome shotgun (WGS) entry which is preliminary data.</text>
</comment>
<dbReference type="AlphaFoldDB" id="A0A4V3WNH9"/>
<dbReference type="EMBL" id="SDRB02006464">
    <property type="protein sequence ID" value="THG12587.1"/>
    <property type="molecule type" value="Genomic_DNA"/>
</dbReference>
<protein>
    <submittedName>
        <fullName evidence="1">Uncharacterized protein</fullName>
    </submittedName>
</protein>
<evidence type="ECO:0000313" key="1">
    <source>
        <dbReference type="EMBL" id="THG12587.1"/>
    </source>
</evidence>
<proteinExistence type="predicted"/>
<dbReference type="SUPFAM" id="SSF51197">
    <property type="entry name" value="Clavaminate synthase-like"/>
    <property type="match status" value="1"/>
</dbReference>
<evidence type="ECO:0000313" key="2">
    <source>
        <dbReference type="Proteomes" id="UP000306102"/>
    </source>
</evidence>
<dbReference type="InterPro" id="IPR027443">
    <property type="entry name" value="IPNS-like_sf"/>
</dbReference>
<dbReference type="PANTHER" id="PTHR48420">
    <property type="entry name" value="NON-HAEM DIOXYGENASE N-TERMINAL DOMAIN-CONTAINING PROTEIN"/>
    <property type="match status" value="1"/>
</dbReference>
<dbReference type="PANTHER" id="PTHR48420:SF1">
    <property type="entry name" value="NON-HAEM DIOXYGENASE N-TERMINAL DOMAIN-CONTAINING PROTEIN"/>
    <property type="match status" value="1"/>
</dbReference>
<sequence length="553" mass="62804">MCSKGERLTTQVIKPFDITIFLDKNVDLSAKIEEGFGPNGLGILSISDVPEYSSLRQNLLRLAPRLACLPEDVKKELEDPNSRYNFGWSHGKEKLESGKPDILKGSFYANPIFDTPTTDESLVQRYPSYCGSNIWPDRALPELEVAFKALGKLILDVGLMVAYHCDRYGIEDQGVYMIDVLVIAMEEIEDEFLMVHKVKEIKKAGKWHENDSDKLLTLDQQLPMNSCEQFFCPTYCNILSGALEGLSCGMFMRDAVELPCPDSAAGLYIKTRNDQIVKVYFLVLETVVVQRFYLQFIYPIDNRIYASLKQLSLDGHLAFRLSYNDLKQVVFGEDEIAYQIGETSEILSRGHLCATPHCVRFKPDFHKCKPWLIQNAPDLYRDLLEEASAKETDEVSNCFLSTLNSNGIVPSGDILKGSFYANPIFDTPTTDESLVQRYPSYCGSNIWPDRALPELEVAFKALGKLILDVGLMVAYHCDRYVQRMLFRISACFPVKIAMEEIEDEFLMGHKVKEIKKSGKWHENNQKNFLLFKQSLPSVSDEEELPSIVFASTR</sequence>
<gene>
    <name evidence="1" type="ORF">TEA_028350</name>
</gene>
<organism evidence="1 2">
    <name type="scientific">Camellia sinensis var. sinensis</name>
    <name type="common">China tea</name>
    <dbReference type="NCBI Taxonomy" id="542762"/>
    <lineage>
        <taxon>Eukaryota</taxon>
        <taxon>Viridiplantae</taxon>
        <taxon>Streptophyta</taxon>
        <taxon>Embryophyta</taxon>
        <taxon>Tracheophyta</taxon>
        <taxon>Spermatophyta</taxon>
        <taxon>Magnoliopsida</taxon>
        <taxon>eudicotyledons</taxon>
        <taxon>Gunneridae</taxon>
        <taxon>Pentapetalae</taxon>
        <taxon>asterids</taxon>
        <taxon>Ericales</taxon>
        <taxon>Theaceae</taxon>
        <taxon>Camellia</taxon>
    </lineage>
</organism>